<dbReference type="Pfam" id="PF05699">
    <property type="entry name" value="Dimer_Tnp_hAT"/>
    <property type="match status" value="1"/>
</dbReference>
<feature type="domain" description="HAT C-terminal dimerisation" evidence="2">
    <location>
        <begin position="129"/>
        <end position="190"/>
    </location>
</feature>
<dbReference type="AlphaFoldDB" id="A0A438F235"/>
<accession>A0A438F235</accession>
<gene>
    <name evidence="3" type="ORF">CK203_069050</name>
</gene>
<name>A0A438F235_VITVI</name>
<dbReference type="PANTHER" id="PTHR32166">
    <property type="entry name" value="OSJNBA0013A04.12 PROTEIN"/>
    <property type="match status" value="1"/>
</dbReference>
<protein>
    <recommendedName>
        <fullName evidence="2">HAT C-terminal dimerisation domain-containing protein</fullName>
    </recommendedName>
</protein>
<dbReference type="SUPFAM" id="SSF53098">
    <property type="entry name" value="Ribonuclease H-like"/>
    <property type="match status" value="1"/>
</dbReference>
<dbReference type="PANTHER" id="PTHR32166:SF74">
    <property type="entry name" value="OS05G0256350 PROTEIN"/>
    <property type="match status" value="1"/>
</dbReference>
<dbReference type="InterPro" id="IPR012337">
    <property type="entry name" value="RNaseH-like_sf"/>
</dbReference>
<feature type="region of interest" description="Disordered" evidence="1">
    <location>
        <begin position="229"/>
        <end position="263"/>
    </location>
</feature>
<evidence type="ECO:0000259" key="2">
    <source>
        <dbReference type="Pfam" id="PF05699"/>
    </source>
</evidence>
<proteinExistence type="predicted"/>
<organism evidence="3 4">
    <name type="scientific">Vitis vinifera</name>
    <name type="common">Grape</name>
    <dbReference type="NCBI Taxonomy" id="29760"/>
    <lineage>
        <taxon>Eukaryota</taxon>
        <taxon>Viridiplantae</taxon>
        <taxon>Streptophyta</taxon>
        <taxon>Embryophyta</taxon>
        <taxon>Tracheophyta</taxon>
        <taxon>Spermatophyta</taxon>
        <taxon>Magnoliopsida</taxon>
        <taxon>eudicotyledons</taxon>
        <taxon>Gunneridae</taxon>
        <taxon>Pentapetalae</taxon>
        <taxon>rosids</taxon>
        <taxon>Vitales</taxon>
        <taxon>Vitaceae</taxon>
        <taxon>Viteae</taxon>
        <taxon>Vitis</taxon>
    </lineage>
</organism>
<sequence length="263" mass="30523">MMRQFTGQRELLRPAKTQFATAFITLSRLHEQKNNLRKMFINSNWSDSSLVRVLRLVDGEKKAPMGYIYEAMNRAKDTIVRSFNGNEEKYKEIFNIIDKRLTKDPAKQEKVVAEVSLYTNAQGLFKNELVVRTRKTRTLVEWWAAYGTSTPNLQRFAMKFIYLTCSASVCEQNWSIFENIHSKRKNRATRAEEARFDTRASARANSNIIPPMRKIASSFRIFPSHSLIDEDENGDMVDSADEEDGVDYKCDDDDDDFVDLEEE</sequence>
<dbReference type="EMBL" id="QGNW01001142">
    <property type="protein sequence ID" value="RVW53712.1"/>
    <property type="molecule type" value="Genomic_DNA"/>
</dbReference>
<dbReference type="InterPro" id="IPR008906">
    <property type="entry name" value="HATC_C_dom"/>
</dbReference>
<dbReference type="Proteomes" id="UP000288805">
    <property type="component" value="Unassembled WGS sequence"/>
</dbReference>
<reference evidence="3 4" key="1">
    <citation type="journal article" date="2018" name="PLoS Genet.">
        <title>Population sequencing reveals clonal diversity and ancestral inbreeding in the grapevine cultivar Chardonnay.</title>
        <authorList>
            <person name="Roach M.J."/>
            <person name="Johnson D.L."/>
            <person name="Bohlmann J."/>
            <person name="van Vuuren H.J."/>
            <person name="Jones S.J."/>
            <person name="Pretorius I.S."/>
            <person name="Schmidt S.A."/>
            <person name="Borneman A.R."/>
        </authorList>
    </citation>
    <scope>NUCLEOTIDE SEQUENCE [LARGE SCALE GENOMIC DNA]</scope>
    <source>
        <strain evidence="4">cv. Chardonnay</strain>
        <tissue evidence="3">Leaf</tissue>
    </source>
</reference>
<evidence type="ECO:0000256" key="1">
    <source>
        <dbReference type="SAM" id="MobiDB-lite"/>
    </source>
</evidence>
<comment type="caution">
    <text evidence="3">The sequence shown here is derived from an EMBL/GenBank/DDBJ whole genome shotgun (WGS) entry which is preliminary data.</text>
</comment>
<evidence type="ECO:0000313" key="3">
    <source>
        <dbReference type="EMBL" id="RVW53712.1"/>
    </source>
</evidence>
<evidence type="ECO:0000313" key="4">
    <source>
        <dbReference type="Proteomes" id="UP000288805"/>
    </source>
</evidence>
<dbReference type="GO" id="GO:0046983">
    <property type="term" value="F:protein dimerization activity"/>
    <property type="evidence" value="ECO:0007669"/>
    <property type="project" value="InterPro"/>
</dbReference>